<name>A0A9W4K275_9EURO</name>
<gene>
    <name evidence="1" type="ORF">PSALAMII_LOCUS11849</name>
</gene>
<sequence length="110" mass="12374">MFYQNGTMMREFDTNAQGVKCVNVFLDKRDGRLDDLAIMCTIVTCIRTRVVSITDHAMHLDMPLCVSIRVPGDHHNRESILAAAELSAESLRSHVAAGSVWIDRALLFQR</sequence>
<proteinExistence type="predicted"/>
<dbReference type="Proteomes" id="UP001152649">
    <property type="component" value="Unassembled WGS sequence"/>
</dbReference>
<dbReference type="EMBL" id="CAJVPG010000477">
    <property type="protein sequence ID" value="CAG8432113.1"/>
    <property type="molecule type" value="Genomic_DNA"/>
</dbReference>
<dbReference type="AlphaFoldDB" id="A0A9W4K275"/>
<accession>A0A9W4K275</accession>
<organism evidence="1 2">
    <name type="scientific">Penicillium salamii</name>
    <dbReference type="NCBI Taxonomy" id="1612424"/>
    <lineage>
        <taxon>Eukaryota</taxon>
        <taxon>Fungi</taxon>
        <taxon>Dikarya</taxon>
        <taxon>Ascomycota</taxon>
        <taxon>Pezizomycotina</taxon>
        <taxon>Eurotiomycetes</taxon>
        <taxon>Eurotiomycetidae</taxon>
        <taxon>Eurotiales</taxon>
        <taxon>Aspergillaceae</taxon>
        <taxon>Penicillium</taxon>
    </lineage>
</organism>
<keyword evidence="2" id="KW-1185">Reference proteome</keyword>
<dbReference type="OrthoDB" id="4361257at2759"/>
<protein>
    <submittedName>
        <fullName evidence="1">Uncharacterized protein</fullName>
    </submittedName>
</protein>
<evidence type="ECO:0000313" key="2">
    <source>
        <dbReference type="Proteomes" id="UP001152649"/>
    </source>
</evidence>
<comment type="caution">
    <text evidence="1">The sequence shown here is derived from an EMBL/GenBank/DDBJ whole genome shotgun (WGS) entry which is preliminary data.</text>
</comment>
<evidence type="ECO:0000313" key="1">
    <source>
        <dbReference type="EMBL" id="CAG8432113.1"/>
    </source>
</evidence>
<reference evidence="1" key="1">
    <citation type="submission" date="2021-07" db="EMBL/GenBank/DDBJ databases">
        <authorList>
            <person name="Branca A.L. A."/>
        </authorList>
    </citation>
    <scope>NUCLEOTIDE SEQUENCE</scope>
</reference>